<dbReference type="AlphaFoldDB" id="X1L816"/>
<protein>
    <submittedName>
        <fullName evidence="1">Uncharacterized protein</fullName>
    </submittedName>
</protein>
<comment type="caution">
    <text evidence="1">The sequence shown here is derived from an EMBL/GenBank/DDBJ whole genome shotgun (WGS) entry which is preliminary data.</text>
</comment>
<organism evidence="1">
    <name type="scientific">marine sediment metagenome</name>
    <dbReference type="NCBI Taxonomy" id="412755"/>
    <lineage>
        <taxon>unclassified sequences</taxon>
        <taxon>metagenomes</taxon>
        <taxon>ecological metagenomes</taxon>
    </lineage>
</organism>
<dbReference type="EMBL" id="BARU01046481">
    <property type="protein sequence ID" value="GAI02001.1"/>
    <property type="molecule type" value="Genomic_DNA"/>
</dbReference>
<sequence length="49" mass="5406">MFKCKNCNIEIDLTTGKCPKCGTQCFKTSGNSHIVKNNVNGSISIFFSF</sequence>
<gene>
    <name evidence="1" type="ORF">S03H2_70100</name>
</gene>
<evidence type="ECO:0000313" key="1">
    <source>
        <dbReference type="EMBL" id="GAI02001.1"/>
    </source>
</evidence>
<proteinExistence type="predicted"/>
<accession>X1L816</accession>
<reference evidence="1" key="1">
    <citation type="journal article" date="2014" name="Front. Microbiol.">
        <title>High frequency of phylogenetically diverse reductive dehalogenase-homologous genes in deep subseafloor sedimentary metagenomes.</title>
        <authorList>
            <person name="Kawai M."/>
            <person name="Futagami T."/>
            <person name="Toyoda A."/>
            <person name="Takaki Y."/>
            <person name="Nishi S."/>
            <person name="Hori S."/>
            <person name="Arai W."/>
            <person name="Tsubouchi T."/>
            <person name="Morono Y."/>
            <person name="Uchiyama I."/>
            <person name="Ito T."/>
            <person name="Fujiyama A."/>
            <person name="Inagaki F."/>
            <person name="Takami H."/>
        </authorList>
    </citation>
    <scope>NUCLEOTIDE SEQUENCE</scope>
    <source>
        <strain evidence="1">Expedition CK06-06</strain>
    </source>
</reference>
<name>X1L816_9ZZZZ</name>